<dbReference type="Proteomes" id="UP000239326">
    <property type="component" value="Chromosome"/>
</dbReference>
<dbReference type="RefSeq" id="WP_106446453.1">
    <property type="nucleotide sequence ID" value="NZ_CP027669.1"/>
</dbReference>
<evidence type="ECO:0000256" key="1">
    <source>
        <dbReference type="SAM" id="MobiDB-lite"/>
    </source>
</evidence>
<sequence>MLYKFKSRATGDLILLNEQGRRLLQIMGKEPTVQGIVTVAQIPAAIAAIEAAVAQEEQAMRGAPRAVDRDASQEQDGAAADRITLRQRATPFVDMLKRSAAENADVVWGT</sequence>
<proteinExistence type="predicted"/>
<accession>A0A2S0N019</accession>
<evidence type="ECO:0000313" key="2">
    <source>
        <dbReference type="EMBL" id="AVO41476.1"/>
    </source>
</evidence>
<dbReference type="InterPro" id="IPR014991">
    <property type="entry name" value="DUF1840"/>
</dbReference>
<reference evidence="2 3" key="1">
    <citation type="submission" date="2018-03" db="EMBL/GenBank/DDBJ databases">
        <title>Genome sequencing of Simplicispira sp.</title>
        <authorList>
            <person name="Kim S.-J."/>
            <person name="Heo J."/>
            <person name="Kwon S.-W."/>
        </authorList>
    </citation>
    <scope>NUCLEOTIDE SEQUENCE [LARGE SCALE GENOMIC DNA]</scope>
    <source>
        <strain evidence="2 3">SC1-8</strain>
    </source>
</reference>
<protein>
    <submittedName>
        <fullName evidence="2">DUF1840 domain-containing protein</fullName>
    </submittedName>
</protein>
<dbReference type="OrthoDB" id="5296629at2"/>
<feature type="region of interest" description="Disordered" evidence="1">
    <location>
        <begin position="60"/>
        <end position="83"/>
    </location>
</feature>
<evidence type="ECO:0000313" key="3">
    <source>
        <dbReference type="Proteomes" id="UP000239326"/>
    </source>
</evidence>
<keyword evidence="3" id="KW-1185">Reference proteome</keyword>
<name>A0A2S0N019_9BURK</name>
<dbReference type="KEGG" id="simp:C6571_09385"/>
<dbReference type="EMBL" id="CP027669">
    <property type="protein sequence ID" value="AVO41476.1"/>
    <property type="molecule type" value="Genomic_DNA"/>
</dbReference>
<organism evidence="2 3">
    <name type="scientific">Simplicispira suum</name>
    <dbReference type="NCBI Taxonomy" id="2109915"/>
    <lineage>
        <taxon>Bacteria</taxon>
        <taxon>Pseudomonadati</taxon>
        <taxon>Pseudomonadota</taxon>
        <taxon>Betaproteobacteria</taxon>
        <taxon>Burkholderiales</taxon>
        <taxon>Comamonadaceae</taxon>
        <taxon>Simplicispira</taxon>
    </lineage>
</organism>
<dbReference type="Pfam" id="PF08895">
    <property type="entry name" value="DUF1840"/>
    <property type="match status" value="1"/>
</dbReference>
<gene>
    <name evidence="2" type="ORF">C6571_09385</name>
</gene>
<dbReference type="AlphaFoldDB" id="A0A2S0N019"/>